<gene>
    <name evidence="1" type="ORF">L3049_09880</name>
</gene>
<dbReference type="EMBL" id="JAKJSC010000001">
    <property type="protein sequence ID" value="MDE5418319.1"/>
    <property type="molecule type" value="Genomic_DNA"/>
</dbReference>
<dbReference type="RefSeq" id="WP_275109645.1">
    <property type="nucleotide sequence ID" value="NZ_JAKJSC010000001.1"/>
</dbReference>
<accession>A0ABT5VVI2</accession>
<dbReference type="Gene3D" id="3.40.630.30">
    <property type="match status" value="1"/>
</dbReference>
<keyword evidence="2" id="KW-1185">Reference proteome</keyword>
<protein>
    <recommendedName>
        <fullName evidence="3">N-acetyltransferase domain-containing protein</fullName>
    </recommendedName>
</protein>
<dbReference type="Proteomes" id="UP001528920">
    <property type="component" value="Unassembled WGS sequence"/>
</dbReference>
<dbReference type="InterPro" id="IPR039968">
    <property type="entry name" value="BcerS-like"/>
</dbReference>
<comment type="caution">
    <text evidence="1">The sequence shown here is derived from an EMBL/GenBank/DDBJ whole genome shotgun (WGS) entry which is preliminary data.</text>
</comment>
<evidence type="ECO:0000313" key="2">
    <source>
        <dbReference type="Proteomes" id="UP001528920"/>
    </source>
</evidence>
<dbReference type="PANTHER" id="PTHR41368">
    <property type="entry name" value="PROTEIN YGHO"/>
    <property type="match status" value="1"/>
</dbReference>
<proteinExistence type="predicted"/>
<name>A0ABT5VVI2_9BACT</name>
<reference evidence="1 2" key="1">
    <citation type="submission" date="2022-01" db="EMBL/GenBank/DDBJ databases">
        <title>Labilibaculum sp. nov, a marine bacterium isolated from Antarctica.</title>
        <authorList>
            <person name="Dai W."/>
        </authorList>
    </citation>
    <scope>NUCLEOTIDE SEQUENCE [LARGE SCALE GENOMIC DNA]</scope>
    <source>
        <strain evidence="1 2">DW002</strain>
    </source>
</reference>
<organism evidence="1 2">
    <name type="scientific">Paralabilibaculum antarcticum</name>
    <dbReference type="NCBI Taxonomy" id="2912572"/>
    <lineage>
        <taxon>Bacteria</taxon>
        <taxon>Pseudomonadati</taxon>
        <taxon>Bacteroidota</taxon>
        <taxon>Bacteroidia</taxon>
        <taxon>Marinilabiliales</taxon>
        <taxon>Marinifilaceae</taxon>
        <taxon>Paralabilibaculum</taxon>
    </lineage>
</organism>
<sequence length="393" mass="46955">MSIEFKIIEVCDAQTVKEFIELPVRLYQKKKNWIRPLDSDIEKVFDPKKNKMFEHGECTRWILQDKNKQTIGRIAAFIDHKSKDVNEQPTGGLGFFECINDKKAAYLLFDTCKQWLEKKNIEAMDGPINFGERHQWWGLHVDGDHKPLYCMPYHLDYYQEFFESYGFQIYFKQYTYRAKFEIESLSEIIQWKANRLLNNPDYKVVHFNKNNSDKLVKDFVQIYNEAWVKEIPGIEGITIEQTKELFDSLKPIMHEQLMWFAYYKEQAIGFFIMLPDLNELLQHLNGKMNLYAKMRFLYYKHIQKNKNAIGLIFGVVPEFQKRGIEAAMIYEFSKSGRKASFPFLNLEMNWIGDFNPRMSHLMEHVGAKIYKTHHTYRKLFDDTKEFKRSVIIK</sequence>
<dbReference type="InterPro" id="IPR016181">
    <property type="entry name" value="Acyl_CoA_acyltransferase"/>
</dbReference>
<dbReference type="PANTHER" id="PTHR41368:SF1">
    <property type="entry name" value="PROTEIN YGHO"/>
    <property type="match status" value="1"/>
</dbReference>
<dbReference type="SUPFAM" id="SSF55729">
    <property type="entry name" value="Acyl-CoA N-acyltransferases (Nat)"/>
    <property type="match status" value="1"/>
</dbReference>
<evidence type="ECO:0000313" key="1">
    <source>
        <dbReference type="EMBL" id="MDE5418319.1"/>
    </source>
</evidence>
<evidence type="ECO:0008006" key="3">
    <source>
        <dbReference type="Google" id="ProtNLM"/>
    </source>
</evidence>